<dbReference type="KEGG" id="msf:IT882_12060"/>
<evidence type="ECO:0000313" key="2">
    <source>
        <dbReference type="Proteomes" id="UP000594480"/>
    </source>
</evidence>
<dbReference type="Proteomes" id="UP000594480">
    <property type="component" value="Chromosome"/>
</dbReference>
<dbReference type="AlphaFoldDB" id="A0A7S8MVH4"/>
<dbReference type="EMBL" id="CP064760">
    <property type="protein sequence ID" value="QPE03965.1"/>
    <property type="molecule type" value="Genomic_DNA"/>
</dbReference>
<gene>
    <name evidence="1" type="ORF">IT882_12060</name>
</gene>
<sequence>MSGLIRLGWAVVGDDDDRRAVAWRLLRDLIDEPGIRITNPCPRCGEDHGPVHIDGAAVTASVSYAADWAVVAIAPAAAGTVGVDAEPEVDARRDRAGLTGVLGAGPASVRDWVRVEAALKADRRGLLVEPGLVHVTSVSGPADAENASGAVWHADVPGRPDVIAGWDLVGPPRVLVSAALAPAAVASNI</sequence>
<evidence type="ECO:0000313" key="1">
    <source>
        <dbReference type="EMBL" id="QPE03965.1"/>
    </source>
</evidence>
<organism evidence="1 2">
    <name type="scientific">Microbacterium schleiferi</name>
    <dbReference type="NCBI Taxonomy" id="69362"/>
    <lineage>
        <taxon>Bacteria</taxon>
        <taxon>Bacillati</taxon>
        <taxon>Actinomycetota</taxon>
        <taxon>Actinomycetes</taxon>
        <taxon>Micrococcales</taxon>
        <taxon>Microbacteriaceae</taxon>
        <taxon>Microbacterium</taxon>
    </lineage>
</organism>
<accession>A0A7S8MVH4</accession>
<proteinExistence type="predicted"/>
<reference evidence="1 2" key="1">
    <citation type="submission" date="2020-11" db="EMBL/GenBank/DDBJ databases">
        <title>Amino acid is mineralized and recycled by bacteria in oceanic microbiome.</title>
        <authorList>
            <person name="Zheng L.Y."/>
        </authorList>
    </citation>
    <scope>NUCLEOTIDE SEQUENCE [LARGE SCALE GENOMIC DNA]</scope>
    <source>
        <strain evidence="1 2">A32-1</strain>
    </source>
</reference>
<dbReference type="RefSeq" id="WP_195692056.1">
    <property type="nucleotide sequence ID" value="NZ_CP064760.1"/>
</dbReference>
<name>A0A7S8MVH4_9MICO</name>
<keyword evidence="2" id="KW-1185">Reference proteome</keyword>
<protein>
    <submittedName>
        <fullName evidence="1">Chemotaxis protein CheY</fullName>
    </submittedName>
</protein>